<protein>
    <recommendedName>
        <fullName evidence="3">DUF370 domain-containing protein</fullName>
    </recommendedName>
</protein>
<dbReference type="InterPro" id="IPR007169">
    <property type="entry name" value="RemA-like"/>
</dbReference>
<dbReference type="EMBL" id="CP059066">
    <property type="protein sequence ID" value="QSQ08628.1"/>
    <property type="molecule type" value="Genomic_DNA"/>
</dbReference>
<proteinExistence type="predicted"/>
<name>A0A8A0RLZ8_9FIRM</name>
<dbReference type="RefSeq" id="WP_206708834.1">
    <property type="nucleotide sequence ID" value="NZ_CP059066.1"/>
</dbReference>
<evidence type="ECO:0000313" key="2">
    <source>
        <dbReference type="Proteomes" id="UP000662904"/>
    </source>
</evidence>
<sequence>MFIHLGGDTIVPTKDVIAIIDMKMAKESKSTLEFLQIAEDEGFVTNIAGDRPKSFVITTKQVYLTPISSTTLQRRAGFMNP</sequence>
<keyword evidence="2" id="KW-1185">Reference proteome</keyword>
<gene>
    <name evidence="1" type="ORF">H0A61_00966</name>
</gene>
<dbReference type="Pfam" id="PF04025">
    <property type="entry name" value="RemA-like"/>
    <property type="match status" value="1"/>
</dbReference>
<evidence type="ECO:0000313" key="1">
    <source>
        <dbReference type="EMBL" id="QSQ08628.1"/>
    </source>
</evidence>
<reference evidence="1" key="1">
    <citation type="submission" date="2020-07" db="EMBL/GenBank/DDBJ databases">
        <title>Koleobacter methoxysyntrophicus gen. nov., sp. nov., a novel anaerobic bacterium isolated from deep subsurface oil field and proposal of Koleobacterales ord. nov. in the phylum Firmicutes.</title>
        <authorList>
            <person name="Sakamoto S."/>
            <person name="Tamaki H."/>
        </authorList>
    </citation>
    <scope>NUCLEOTIDE SEQUENCE</scope>
    <source>
        <strain evidence="1">NRmbB1</strain>
    </source>
</reference>
<dbReference type="Proteomes" id="UP000662904">
    <property type="component" value="Chromosome"/>
</dbReference>
<organism evidence="1 2">
    <name type="scientific">Koleobacter methoxysyntrophicus</name>
    <dbReference type="NCBI Taxonomy" id="2751313"/>
    <lineage>
        <taxon>Bacteria</taxon>
        <taxon>Bacillati</taxon>
        <taxon>Bacillota</taxon>
        <taxon>Clostridia</taxon>
        <taxon>Koleobacterales</taxon>
        <taxon>Koleobacteraceae</taxon>
        <taxon>Koleobacter</taxon>
    </lineage>
</organism>
<dbReference type="NCBIfam" id="NF046065">
    <property type="entry name" value="MtxRegRemB"/>
    <property type="match status" value="1"/>
</dbReference>
<accession>A0A8A0RLZ8</accession>
<dbReference type="AlphaFoldDB" id="A0A8A0RLZ8"/>
<dbReference type="KEGG" id="kme:H0A61_00966"/>
<evidence type="ECO:0008006" key="3">
    <source>
        <dbReference type="Google" id="ProtNLM"/>
    </source>
</evidence>